<feature type="transmembrane region" description="Helical" evidence="1">
    <location>
        <begin position="290"/>
        <end position="308"/>
    </location>
</feature>
<evidence type="ECO:0000313" key="4">
    <source>
        <dbReference type="Proteomes" id="UP000033519"/>
    </source>
</evidence>
<dbReference type="EMBL" id="LAPV01000086">
    <property type="protein sequence ID" value="KKC33583.1"/>
    <property type="molecule type" value="Genomic_DNA"/>
</dbReference>
<dbReference type="EMBL" id="FOMB01000007">
    <property type="protein sequence ID" value="SFC59606.1"/>
    <property type="molecule type" value="Genomic_DNA"/>
</dbReference>
<evidence type="ECO:0000256" key="1">
    <source>
        <dbReference type="SAM" id="Phobius"/>
    </source>
</evidence>
<feature type="transmembrane region" description="Helical" evidence="1">
    <location>
        <begin position="193"/>
        <end position="212"/>
    </location>
</feature>
<proteinExistence type="predicted"/>
<dbReference type="RefSeq" id="WP_046170416.1">
    <property type="nucleotide sequence ID" value="NZ_FOMB01000007.1"/>
</dbReference>
<keyword evidence="4" id="KW-1185">Reference proteome</keyword>
<reference evidence="2 4" key="1">
    <citation type="submission" date="2015-03" db="EMBL/GenBank/DDBJ databases">
        <authorList>
            <person name="Lepp D."/>
            <person name="Hassan Y.I."/>
            <person name="Li X.-Z."/>
            <person name="Zhou T."/>
        </authorList>
    </citation>
    <scope>NUCLEOTIDE SEQUENCE [LARGE SCALE GENOMIC DNA]</scope>
    <source>
        <strain evidence="2 4">Cr7-05</strain>
    </source>
</reference>
<organism evidence="3 5">
    <name type="scientific">Devosia psychrophila</name>
    <dbReference type="NCBI Taxonomy" id="728005"/>
    <lineage>
        <taxon>Bacteria</taxon>
        <taxon>Pseudomonadati</taxon>
        <taxon>Pseudomonadota</taxon>
        <taxon>Alphaproteobacteria</taxon>
        <taxon>Hyphomicrobiales</taxon>
        <taxon>Devosiaceae</taxon>
        <taxon>Devosia</taxon>
    </lineage>
</organism>
<feature type="transmembrane region" description="Helical" evidence="1">
    <location>
        <begin position="157"/>
        <end position="181"/>
    </location>
</feature>
<keyword evidence="1" id="KW-0472">Membrane</keyword>
<dbReference type="STRING" id="728005.SAMN04488059_107117"/>
<evidence type="ECO:0000313" key="3">
    <source>
        <dbReference type="EMBL" id="SFC59606.1"/>
    </source>
</evidence>
<dbReference type="Proteomes" id="UP000182258">
    <property type="component" value="Unassembled WGS sequence"/>
</dbReference>
<feature type="transmembrane region" description="Helical" evidence="1">
    <location>
        <begin position="241"/>
        <end position="258"/>
    </location>
</feature>
<evidence type="ECO:0000313" key="2">
    <source>
        <dbReference type="EMBL" id="KKC33583.1"/>
    </source>
</evidence>
<dbReference type="Proteomes" id="UP000033519">
    <property type="component" value="Unassembled WGS sequence"/>
</dbReference>
<sequence>MFPAASPEPGTATHRSIDVPALVVVLIYAALQIALAISHDPWLDEAQAWLWATAPITNPMDFFIIPGEGHPPLWHWLLRALSSVLDFSQVRYITLLIAIFNAFLLSRLLRGELLLLFLMLGSFAVLQFWAYHFRPYGLVFTCIISALLLERSGRSIAGTWALAVACALHFFAGILLAFWLVWQWHKGTSLLKLLPPALFALLFGIFAVLSSLGNTTAGPMSADFTGTIFYNLGWIGMTEPLRGPITAAVTIAALVFGLRRQPLMLTILLVLLTAFSIGTALIYGKYPWHSAFQTMLCFLAFMLVGINTERRWILILLLTPQFFYGVAAANYRLANPAWAGDDLYALIAADAGQGFDPQTDLFAWPELVAPAVSAVHNIKLRSGNNGSLLGSIDWRIFDKTSVTPELLDHTAPYWLICAVCDDLLPQLQATGHSMTLLGTHFNVDNGEFKAYRVE</sequence>
<dbReference type="AlphaFoldDB" id="A0A0F5PY69"/>
<reference evidence="3 5" key="2">
    <citation type="submission" date="2016-10" db="EMBL/GenBank/DDBJ databases">
        <authorList>
            <person name="de Groot N.N."/>
        </authorList>
    </citation>
    <scope>NUCLEOTIDE SEQUENCE [LARGE SCALE GENOMIC DNA]</scope>
    <source>
        <strain evidence="3 5">CGMCC 1.10210</strain>
    </source>
</reference>
<name>A0A0F5PY69_9HYPH</name>
<feature type="transmembrane region" description="Helical" evidence="1">
    <location>
        <begin position="87"/>
        <end position="106"/>
    </location>
</feature>
<dbReference type="PATRIC" id="fig|728005.3.peg.4055"/>
<feature type="transmembrane region" description="Helical" evidence="1">
    <location>
        <begin position="113"/>
        <end position="131"/>
    </location>
</feature>
<keyword evidence="1" id="KW-1133">Transmembrane helix</keyword>
<evidence type="ECO:0000313" key="5">
    <source>
        <dbReference type="Proteomes" id="UP000182258"/>
    </source>
</evidence>
<accession>A0A0F5PY69</accession>
<feature type="transmembrane region" description="Helical" evidence="1">
    <location>
        <begin position="20"/>
        <end position="37"/>
    </location>
</feature>
<gene>
    <name evidence="3" type="ORF">SAMN04488059_107117</name>
    <name evidence="2" type="ORF">WH91_07740</name>
</gene>
<feature type="transmembrane region" description="Helical" evidence="1">
    <location>
        <begin position="265"/>
        <end position="284"/>
    </location>
</feature>
<evidence type="ECO:0008006" key="6">
    <source>
        <dbReference type="Google" id="ProtNLM"/>
    </source>
</evidence>
<keyword evidence="1" id="KW-0812">Transmembrane</keyword>
<protein>
    <recommendedName>
        <fullName evidence="6">Glycosyltransferase RgtA/B/C/D-like domain-containing protein</fullName>
    </recommendedName>
</protein>
<dbReference type="OrthoDB" id="1815350at2"/>